<reference evidence="2 3" key="1">
    <citation type="submission" date="2019-08" db="EMBL/GenBank/DDBJ databases">
        <title>Actinomadura sp. nov. CYP1-5 isolated from mountain soil.</title>
        <authorList>
            <person name="Songsumanus A."/>
            <person name="Kuncharoen N."/>
            <person name="Kudo T."/>
            <person name="Yuki M."/>
            <person name="Igarashi Y."/>
            <person name="Tanasupawat S."/>
        </authorList>
    </citation>
    <scope>NUCLEOTIDE SEQUENCE [LARGE SCALE GENOMIC DNA]</scope>
    <source>
        <strain evidence="2 3">JCM 14158</strain>
    </source>
</reference>
<keyword evidence="3" id="KW-1185">Reference proteome</keyword>
<gene>
    <name evidence="2" type="primary">narJ</name>
    <name evidence="2" type="ORF">FXF69_18520</name>
</gene>
<dbReference type="InterPro" id="IPR036411">
    <property type="entry name" value="TorD-like_sf"/>
</dbReference>
<evidence type="ECO:0000313" key="3">
    <source>
        <dbReference type="Proteomes" id="UP000323380"/>
    </source>
</evidence>
<dbReference type="EMBL" id="VSFG01000003">
    <property type="protein sequence ID" value="TYB45433.1"/>
    <property type="molecule type" value="Genomic_DNA"/>
</dbReference>
<dbReference type="GO" id="GO:0016530">
    <property type="term" value="F:metallochaperone activity"/>
    <property type="evidence" value="ECO:0007669"/>
    <property type="project" value="TreeGrafter"/>
</dbReference>
<sequence length="171" mass="19209">MTERIVYQSASLLLCYPGDDWPETLSLVSRSIAAVRGAAARSLARFCERAAGTGTPLDLGARYVATFDRTRRRTLYLTYYTDGDTRTRGGRLASLKAYYRRHGWVGPDRELPDFLPLMLEFAARDPEAGRPLLADHRPGLDMLRRGLRAYGSDYEHVLDAVCAAVPEGRRR</sequence>
<dbReference type="InterPro" id="IPR020945">
    <property type="entry name" value="DMSO/NO3_reduct_chaperone"/>
</dbReference>
<dbReference type="NCBIfam" id="TIGR00684">
    <property type="entry name" value="narJ"/>
    <property type="match status" value="1"/>
</dbReference>
<dbReference type="Proteomes" id="UP000323380">
    <property type="component" value="Unassembled WGS sequence"/>
</dbReference>
<dbReference type="PANTHER" id="PTHR43680:SF2">
    <property type="entry name" value="NITRATE REDUCTASE MOLYBDENUM COFACTOR ASSEMBLY CHAPERONE NARJ"/>
    <property type="match status" value="1"/>
</dbReference>
<organism evidence="2 3">
    <name type="scientific">Actinomadura chibensis</name>
    <dbReference type="NCBI Taxonomy" id="392828"/>
    <lineage>
        <taxon>Bacteria</taxon>
        <taxon>Bacillati</taxon>
        <taxon>Actinomycetota</taxon>
        <taxon>Actinomycetes</taxon>
        <taxon>Streptosporangiales</taxon>
        <taxon>Thermomonosporaceae</taxon>
        <taxon>Actinomadura</taxon>
    </lineage>
</organism>
<dbReference type="AlphaFoldDB" id="A0A5D0NLR4"/>
<dbReference type="STRING" id="1220554.GCA_001552135_05777"/>
<dbReference type="Pfam" id="PF02613">
    <property type="entry name" value="Nitrate_red_del"/>
    <property type="match status" value="1"/>
</dbReference>
<dbReference type="RefSeq" id="WP_067898236.1">
    <property type="nucleotide sequence ID" value="NZ_VSFG01000003.1"/>
</dbReference>
<dbReference type="GO" id="GO:0042128">
    <property type="term" value="P:nitrate assimilation"/>
    <property type="evidence" value="ECO:0007669"/>
    <property type="project" value="UniProtKB-KW"/>
</dbReference>
<dbReference type="SUPFAM" id="SSF89155">
    <property type="entry name" value="TorD-like"/>
    <property type="match status" value="1"/>
</dbReference>
<dbReference type="InterPro" id="IPR003765">
    <property type="entry name" value="NO3_reductase_chaperone_NarJ"/>
</dbReference>
<dbReference type="Gene3D" id="1.10.3480.10">
    <property type="entry name" value="TorD-like"/>
    <property type="match status" value="1"/>
</dbReference>
<name>A0A5D0NLR4_9ACTN</name>
<dbReference type="GO" id="GO:0051082">
    <property type="term" value="F:unfolded protein binding"/>
    <property type="evidence" value="ECO:0007669"/>
    <property type="project" value="InterPro"/>
</dbReference>
<evidence type="ECO:0000313" key="2">
    <source>
        <dbReference type="EMBL" id="TYB45433.1"/>
    </source>
</evidence>
<comment type="caution">
    <text evidence="2">The sequence shown here is derived from an EMBL/GenBank/DDBJ whole genome shotgun (WGS) entry which is preliminary data.</text>
</comment>
<dbReference type="GO" id="GO:0051131">
    <property type="term" value="P:chaperone-mediated protein complex assembly"/>
    <property type="evidence" value="ECO:0007669"/>
    <property type="project" value="InterPro"/>
</dbReference>
<proteinExistence type="predicted"/>
<protein>
    <submittedName>
        <fullName evidence="2">Nitrate reductase molybdenum cofactor assembly chaperone</fullName>
    </submittedName>
</protein>
<dbReference type="PANTHER" id="PTHR43680">
    <property type="entry name" value="NITRATE REDUCTASE MOLYBDENUM COFACTOR ASSEMBLY CHAPERONE"/>
    <property type="match status" value="1"/>
</dbReference>
<keyword evidence="1" id="KW-0534">Nitrate assimilation</keyword>
<accession>A0A5D0NLR4</accession>
<evidence type="ECO:0000256" key="1">
    <source>
        <dbReference type="ARBA" id="ARBA00023063"/>
    </source>
</evidence>